<evidence type="ECO:0000259" key="1">
    <source>
        <dbReference type="Pfam" id="PF07879"/>
    </source>
</evidence>
<gene>
    <name evidence="2" type="ORF">LBBP_03377</name>
</gene>
<dbReference type="Proteomes" id="UP000058857">
    <property type="component" value="Chromosome 1"/>
</dbReference>
<proteinExistence type="predicted"/>
<evidence type="ECO:0000313" key="3">
    <source>
        <dbReference type="Proteomes" id="UP000058857"/>
    </source>
</evidence>
<sequence length="212" mass="24194">MGILLDRRLFRQILELCNAQKTQPIKMKLLKRYANRRLYDPETSKTITLEDVADMIINGEEIRVIDNMSGSDITPKILGQTFLKVSLGQRNEEFSNFMLSALIRETGKDISSLFGRLVLGGIGASYLTRDRLEKILQSMISLGELKLEMATEYRDDLLTHMASRASENKLRIQEDLKKIGKELEDSTETDLPLEDLSEKIRKIAESVKEKEA</sequence>
<dbReference type="PATRIC" id="fig|280505.15.peg.3295"/>
<reference evidence="2 3" key="1">
    <citation type="journal article" date="2015" name="PLoS Negl. Trop. Dis.">
        <title>Distribution of Plasmids in Distinct Leptospira Pathogenic Species.</title>
        <authorList>
            <person name="Wang Y."/>
            <person name="Zhuang X."/>
            <person name="Zhong Y."/>
            <person name="Zhang C."/>
            <person name="Zhang Y."/>
            <person name="Zeng L."/>
            <person name="Zhu Y."/>
            <person name="He P."/>
            <person name="Dong K."/>
            <person name="Pal U."/>
            <person name="Guo X."/>
            <person name="Qin J."/>
        </authorList>
    </citation>
    <scope>NUCLEOTIDE SEQUENCE [LARGE SCALE GENOMIC DNA]</scope>
    <source>
        <strain evidence="2 3">56604</strain>
    </source>
</reference>
<feature type="domain" description="PHA accumulation regulator DNA-binding N-terminal" evidence="1">
    <location>
        <begin position="30"/>
        <end position="84"/>
    </location>
</feature>
<organism evidence="2">
    <name type="scientific">Leptospira borgpetersenii serovar Ballum</name>
    <dbReference type="NCBI Taxonomy" id="280505"/>
    <lineage>
        <taxon>Bacteria</taxon>
        <taxon>Pseudomonadati</taxon>
        <taxon>Spirochaetota</taxon>
        <taxon>Spirochaetia</taxon>
        <taxon>Leptospirales</taxon>
        <taxon>Leptospiraceae</taxon>
        <taxon>Leptospira</taxon>
    </lineage>
</organism>
<dbReference type="AlphaFoldDB" id="A0A0S2IW88"/>
<name>A0A0S2IW88_LEPBO</name>
<evidence type="ECO:0000313" key="2">
    <source>
        <dbReference type="EMBL" id="ALO27571.1"/>
    </source>
</evidence>
<dbReference type="Pfam" id="PF07879">
    <property type="entry name" value="PHB_acc_N"/>
    <property type="match status" value="1"/>
</dbReference>
<protein>
    <recommendedName>
        <fullName evidence="1">PHA accumulation regulator DNA-binding N-terminal domain-containing protein</fullName>
    </recommendedName>
</protein>
<dbReference type="InterPro" id="IPR012909">
    <property type="entry name" value="PHA_DNA-bd_N"/>
</dbReference>
<dbReference type="EMBL" id="CP012029">
    <property type="protein sequence ID" value="ALO27571.1"/>
    <property type="molecule type" value="Genomic_DNA"/>
</dbReference>
<accession>A0A0S2IW88</accession>